<accession>A0A1J1IFI3</accession>
<evidence type="ECO:0000313" key="1">
    <source>
        <dbReference type="EMBL" id="CRK98308.1"/>
    </source>
</evidence>
<reference evidence="1 2" key="1">
    <citation type="submission" date="2015-04" db="EMBL/GenBank/DDBJ databases">
        <authorList>
            <person name="Syromyatnikov M.Y."/>
            <person name="Popov V.N."/>
        </authorList>
    </citation>
    <scope>NUCLEOTIDE SEQUENCE [LARGE SCALE GENOMIC DNA]</scope>
</reference>
<dbReference type="EMBL" id="CVRI01000047">
    <property type="protein sequence ID" value="CRK98308.1"/>
    <property type="molecule type" value="Genomic_DNA"/>
</dbReference>
<dbReference type="AlphaFoldDB" id="A0A1J1IFI3"/>
<proteinExistence type="predicted"/>
<evidence type="ECO:0000313" key="2">
    <source>
        <dbReference type="Proteomes" id="UP000183832"/>
    </source>
</evidence>
<sequence length="64" mass="7639">MEDCLIFRSNRVAASQPIIIVISTIYENRSCLLLRSYLMETKNTLRYIRVRADSRKKRTRLFNT</sequence>
<protein>
    <submittedName>
        <fullName evidence="1">CLUMA_CG011670, isoform A</fullName>
    </submittedName>
</protein>
<keyword evidence="2" id="KW-1185">Reference proteome</keyword>
<name>A0A1J1IFI3_9DIPT</name>
<organism evidence="1 2">
    <name type="scientific">Clunio marinus</name>
    <dbReference type="NCBI Taxonomy" id="568069"/>
    <lineage>
        <taxon>Eukaryota</taxon>
        <taxon>Metazoa</taxon>
        <taxon>Ecdysozoa</taxon>
        <taxon>Arthropoda</taxon>
        <taxon>Hexapoda</taxon>
        <taxon>Insecta</taxon>
        <taxon>Pterygota</taxon>
        <taxon>Neoptera</taxon>
        <taxon>Endopterygota</taxon>
        <taxon>Diptera</taxon>
        <taxon>Nematocera</taxon>
        <taxon>Chironomoidea</taxon>
        <taxon>Chironomidae</taxon>
        <taxon>Clunio</taxon>
    </lineage>
</organism>
<gene>
    <name evidence="1" type="ORF">CLUMA_CG011670</name>
</gene>
<dbReference type="Proteomes" id="UP000183832">
    <property type="component" value="Unassembled WGS sequence"/>
</dbReference>